<accession>A0A077WB45</accession>
<dbReference type="InterPro" id="IPR000608">
    <property type="entry name" value="UBC"/>
</dbReference>
<dbReference type="InterPro" id="IPR016135">
    <property type="entry name" value="UBQ-conjugating_enzyme/RWD"/>
</dbReference>
<gene>
    <name evidence="3" type="ORF">LRAMOSA06920</name>
</gene>
<dbReference type="EMBL" id="LK023314">
    <property type="protein sequence ID" value="CDS03965.1"/>
    <property type="molecule type" value="Genomic_DNA"/>
</dbReference>
<evidence type="ECO:0000313" key="3">
    <source>
        <dbReference type="EMBL" id="CDS03965.1"/>
    </source>
</evidence>
<evidence type="ECO:0000259" key="2">
    <source>
        <dbReference type="PROSITE" id="PS50127"/>
    </source>
</evidence>
<reference evidence="3" key="1">
    <citation type="journal article" date="2014" name="Genome Announc.">
        <title>De novo whole-genome sequence and genome annotation of Lichtheimia ramosa.</title>
        <authorList>
            <person name="Linde J."/>
            <person name="Schwartze V."/>
            <person name="Binder U."/>
            <person name="Lass-Florl C."/>
            <person name="Voigt K."/>
            <person name="Horn F."/>
        </authorList>
    </citation>
    <scope>NUCLEOTIDE SEQUENCE</scope>
    <source>
        <strain evidence="3">JMRC FSU:6197</strain>
    </source>
</reference>
<dbReference type="InterPro" id="IPR050113">
    <property type="entry name" value="Ub_conjugating_enzyme"/>
</dbReference>
<dbReference type="CDD" id="cd23814">
    <property type="entry name" value="UEV_AKTIP"/>
    <property type="match status" value="1"/>
</dbReference>
<dbReference type="Gene3D" id="3.10.110.10">
    <property type="entry name" value="Ubiquitin Conjugating Enzyme"/>
    <property type="match status" value="1"/>
</dbReference>
<sequence>MKQLRRLIGRSSTLQNKNQATPTPAEYLQEQDDNAEGDNSTPQLTNEYFKRYELMTEFINLRNPSHCPLGVYVIPSSDNLNVWYGVVFVHKGYYRSGVFKFRMTIPENYPNHPPSVTFLTEMFHPLVDTQGNLSLSQQFATWRPYQDYLFHVLHYIKNIFKRVVLDGLVDKHCPHKEAYRLYRTDRTVFGKLAQQSAQLSITESYLFDHFPENNLIKFSKLSEAEYEDLRTQILDSARST</sequence>
<protein>
    <recommendedName>
        <fullName evidence="2">UBC core domain-containing protein</fullName>
    </recommendedName>
</protein>
<name>A0A077WB45_9FUNG</name>
<proteinExistence type="predicted"/>
<organism evidence="3">
    <name type="scientific">Lichtheimia ramosa</name>
    <dbReference type="NCBI Taxonomy" id="688394"/>
    <lineage>
        <taxon>Eukaryota</taxon>
        <taxon>Fungi</taxon>
        <taxon>Fungi incertae sedis</taxon>
        <taxon>Mucoromycota</taxon>
        <taxon>Mucoromycotina</taxon>
        <taxon>Mucoromycetes</taxon>
        <taxon>Mucorales</taxon>
        <taxon>Lichtheimiaceae</taxon>
        <taxon>Lichtheimia</taxon>
    </lineage>
</organism>
<dbReference type="AlphaFoldDB" id="A0A077WB45"/>
<dbReference type="SMART" id="SM00212">
    <property type="entry name" value="UBCc"/>
    <property type="match status" value="1"/>
</dbReference>
<dbReference type="SUPFAM" id="SSF54495">
    <property type="entry name" value="UBC-like"/>
    <property type="match status" value="1"/>
</dbReference>
<dbReference type="Pfam" id="PF00179">
    <property type="entry name" value="UQ_con"/>
    <property type="match status" value="1"/>
</dbReference>
<dbReference type="PANTHER" id="PTHR24067">
    <property type="entry name" value="UBIQUITIN-CONJUGATING ENZYME E2"/>
    <property type="match status" value="1"/>
</dbReference>
<dbReference type="OrthoDB" id="5596422at2759"/>
<keyword evidence="1" id="KW-0833">Ubl conjugation pathway</keyword>
<evidence type="ECO:0000256" key="1">
    <source>
        <dbReference type="ARBA" id="ARBA00022786"/>
    </source>
</evidence>
<dbReference type="PROSITE" id="PS50127">
    <property type="entry name" value="UBC_2"/>
    <property type="match status" value="1"/>
</dbReference>
<feature type="domain" description="UBC core" evidence="2">
    <location>
        <begin position="49"/>
        <end position="202"/>
    </location>
</feature>